<dbReference type="Proteomes" id="UP000039021">
    <property type="component" value="Unassembled WGS sequence"/>
</dbReference>
<dbReference type="Proteomes" id="UP000048948">
    <property type="component" value="Unassembled WGS sequence"/>
</dbReference>
<evidence type="ECO:0000313" key="4">
    <source>
        <dbReference type="Proteomes" id="UP000038802"/>
    </source>
</evidence>
<dbReference type="PROSITE" id="PS51257">
    <property type="entry name" value="PROKAR_LIPOPROTEIN"/>
    <property type="match status" value="1"/>
</dbReference>
<reference evidence="3" key="1">
    <citation type="submission" date="2015-03" db="EMBL/GenBank/DDBJ databases">
        <authorList>
            <consortium name="Pathogen Informatics"/>
            <person name="Murphy D."/>
        </authorList>
    </citation>
    <scope>NUCLEOTIDE SEQUENCE</scope>
    <source>
        <strain evidence="3">N09902308</strain>
    </source>
</reference>
<evidence type="ECO:0000313" key="6">
    <source>
        <dbReference type="Proteomes" id="UP000048948"/>
    </source>
</evidence>
<dbReference type="EMBL" id="CSAE01000364">
    <property type="protein sequence ID" value="COW17464.1"/>
    <property type="molecule type" value="Genomic_DNA"/>
</dbReference>
<dbReference type="EMBL" id="CSBK01000827">
    <property type="protein sequence ID" value="COX97034.1"/>
    <property type="molecule type" value="Genomic_DNA"/>
</dbReference>
<proteinExistence type="predicted"/>
<dbReference type="AlphaFoldDB" id="A0A0T9E0S6"/>
<protein>
    <submittedName>
        <fullName evidence="2">Uncharacterized protein</fullName>
    </submittedName>
</protein>
<gene>
    <name evidence="2" type="ORF">ERS007703_02961</name>
    <name evidence="3" type="ORF">ERS007739_01949</name>
    <name evidence="1" type="ORF">ERS027646_02427</name>
</gene>
<evidence type="ECO:0000313" key="1">
    <source>
        <dbReference type="EMBL" id="CKS76858.1"/>
    </source>
</evidence>
<reference evidence="4 5" key="3">
    <citation type="submission" date="2015-03" db="EMBL/GenBank/DDBJ databases">
        <authorList>
            <consortium name="Pathogen Informatics"/>
        </authorList>
    </citation>
    <scope>NUCLEOTIDE SEQUENCE [LARGE SCALE GENOMIC DNA]</scope>
    <source>
        <strain evidence="1 6">Bir 172</strain>
        <strain evidence="4">K00500041</strain>
        <strain evidence="5">N09902308</strain>
    </source>
</reference>
<evidence type="ECO:0000313" key="3">
    <source>
        <dbReference type="EMBL" id="COX97034.1"/>
    </source>
</evidence>
<dbReference type="EMBL" id="CNGE01000445">
    <property type="protein sequence ID" value="CKS76858.1"/>
    <property type="molecule type" value="Genomic_DNA"/>
</dbReference>
<sequence>MLKSPLMVSVGVLPTNTVTVATSSCPWNGPRYPARPCTCRLVSSLTFTLKVSVPTKPGSAV</sequence>
<dbReference type="Proteomes" id="UP000038802">
    <property type="component" value="Unassembled WGS sequence"/>
</dbReference>
<name>A0A0T9E0S6_MYCTX</name>
<evidence type="ECO:0000313" key="2">
    <source>
        <dbReference type="EMBL" id="COW17464.1"/>
    </source>
</evidence>
<reference evidence="2" key="2">
    <citation type="submission" date="2015-03" db="EMBL/GenBank/DDBJ databases">
        <authorList>
            <person name="Murphy D."/>
        </authorList>
    </citation>
    <scope>NUCLEOTIDE SEQUENCE [LARGE SCALE GENOMIC DNA]</scope>
    <source>
        <strain evidence="2">K00500041</strain>
    </source>
</reference>
<accession>A0A0T9E0S6</accession>
<evidence type="ECO:0000313" key="5">
    <source>
        <dbReference type="Proteomes" id="UP000039021"/>
    </source>
</evidence>
<organism evidence="2 4">
    <name type="scientific">Mycobacterium tuberculosis</name>
    <dbReference type="NCBI Taxonomy" id="1773"/>
    <lineage>
        <taxon>Bacteria</taxon>
        <taxon>Bacillati</taxon>
        <taxon>Actinomycetota</taxon>
        <taxon>Actinomycetes</taxon>
        <taxon>Mycobacteriales</taxon>
        <taxon>Mycobacteriaceae</taxon>
        <taxon>Mycobacterium</taxon>
        <taxon>Mycobacterium tuberculosis complex</taxon>
    </lineage>
</organism>